<name>A0A381XGD6_9ZZZZ</name>
<sequence length="90" mass="10132">MQFHISAHHTPDNCGVHRLPDNPDGSPVSTVTDWPGRCKEVGVEFIKGGVCHPSHLHFMFVETDDYDKLRVLMQPVMGYWDIVISAVTDL</sequence>
<proteinExistence type="predicted"/>
<organism evidence="2">
    <name type="scientific">marine metagenome</name>
    <dbReference type="NCBI Taxonomy" id="408172"/>
    <lineage>
        <taxon>unclassified sequences</taxon>
        <taxon>metagenomes</taxon>
        <taxon>ecological metagenomes</taxon>
    </lineage>
</organism>
<evidence type="ECO:0000256" key="1">
    <source>
        <dbReference type="SAM" id="MobiDB-lite"/>
    </source>
</evidence>
<protein>
    <submittedName>
        <fullName evidence="2">Uncharacterized protein</fullName>
    </submittedName>
</protein>
<gene>
    <name evidence="2" type="ORF">METZ01_LOCUS116177</name>
</gene>
<dbReference type="AlphaFoldDB" id="A0A381XGD6"/>
<dbReference type="EMBL" id="UINC01014942">
    <property type="protein sequence ID" value="SVA63323.1"/>
    <property type="molecule type" value="Genomic_DNA"/>
</dbReference>
<reference evidence="2" key="1">
    <citation type="submission" date="2018-05" db="EMBL/GenBank/DDBJ databases">
        <authorList>
            <person name="Lanie J.A."/>
            <person name="Ng W.-L."/>
            <person name="Kazmierczak K.M."/>
            <person name="Andrzejewski T.M."/>
            <person name="Davidsen T.M."/>
            <person name="Wayne K.J."/>
            <person name="Tettelin H."/>
            <person name="Glass J.I."/>
            <person name="Rusch D."/>
            <person name="Podicherti R."/>
            <person name="Tsui H.-C.T."/>
            <person name="Winkler M.E."/>
        </authorList>
    </citation>
    <scope>NUCLEOTIDE SEQUENCE</scope>
</reference>
<evidence type="ECO:0000313" key="2">
    <source>
        <dbReference type="EMBL" id="SVA63323.1"/>
    </source>
</evidence>
<feature type="region of interest" description="Disordered" evidence="1">
    <location>
        <begin position="1"/>
        <end position="31"/>
    </location>
</feature>
<accession>A0A381XGD6</accession>